<dbReference type="AlphaFoldDB" id="A0A9Q4GHC5"/>
<dbReference type="CDD" id="cd00090">
    <property type="entry name" value="HTH_ARSR"/>
    <property type="match status" value="1"/>
</dbReference>
<comment type="caution">
    <text evidence="3">The sequence shown here is derived from an EMBL/GenBank/DDBJ whole genome shotgun (WGS) entry which is preliminary data.</text>
</comment>
<gene>
    <name evidence="3" type="ORF">EGH25_11765</name>
</gene>
<sequence length="220" mass="23331">MSEGEAEEARVIGVDSDDADDLIGALSSDTARDILAELHDEPATPSEVADRADTTVQNARYHLENLVDAGLIDIDGTRYSEKGREMDVYAPSEPLVMFVGTEEVSTTVRDALTRFLGIVGIIGVASVFVQTLFRLYAPDAPADAEPRGADGDGMGAFDVEGGAQREALEATNQTADGAADATPALVDRIADLPPGVVFFVAVTAVAVIGFGAWYVRERRR</sequence>
<keyword evidence="1" id="KW-0812">Transmembrane</keyword>
<dbReference type="InterPro" id="IPR056525">
    <property type="entry name" value="HVO_1552_C"/>
</dbReference>
<evidence type="ECO:0000256" key="1">
    <source>
        <dbReference type="SAM" id="Phobius"/>
    </source>
</evidence>
<feature type="transmembrane region" description="Helical" evidence="1">
    <location>
        <begin position="195"/>
        <end position="215"/>
    </location>
</feature>
<keyword evidence="4" id="KW-1185">Reference proteome</keyword>
<proteinExistence type="predicted"/>
<evidence type="ECO:0000313" key="3">
    <source>
        <dbReference type="EMBL" id="MCX2820024.1"/>
    </source>
</evidence>
<evidence type="ECO:0000259" key="2">
    <source>
        <dbReference type="Pfam" id="PF24267"/>
    </source>
</evidence>
<dbReference type="EMBL" id="RKLV01000017">
    <property type="protein sequence ID" value="MCX2820024.1"/>
    <property type="molecule type" value="Genomic_DNA"/>
</dbReference>
<evidence type="ECO:0000313" key="4">
    <source>
        <dbReference type="Proteomes" id="UP001149411"/>
    </source>
</evidence>
<dbReference type="Gene3D" id="1.10.10.10">
    <property type="entry name" value="Winged helix-like DNA-binding domain superfamily/Winged helix DNA-binding domain"/>
    <property type="match status" value="1"/>
</dbReference>
<dbReference type="RefSeq" id="WP_266088833.1">
    <property type="nucleotide sequence ID" value="NZ_RKLV01000017.1"/>
</dbReference>
<dbReference type="InterPro" id="IPR036388">
    <property type="entry name" value="WH-like_DNA-bd_sf"/>
</dbReference>
<feature type="transmembrane region" description="Helical" evidence="1">
    <location>
        <begin position="115"/>
        <end position="137"/>
    </location>
</feature>
<reference evidence="3" key="1">
    <citation type="submission" date="2022-09" db="EMBL/GenBank/DDBJ databases">
        <title>Haloadaptaus new haloarchaeum isolated from saline soil.</title>
        <authorList>
            <person name="Duran-Viseras A."/>
            <person name="Sanchez-Porro C."/>
            <person name="Ventosa A."/>
        </authorList>
    </citation>
    <scope>NUCLEOTIDE SEQUENCE</scope>
    <source>
        <strain evidence="3">F3-133</strain>
    </source>
</reference>
<dbReference type="Pfam" id="PF24267">
    <property type="entry name" value="HVO_1552_C"/>
    <property type="match status" value="1"/>
</dbReference>
<dbReference type="InterPro" id="IPR036390">
    <property type="entry name" value="WH_DNA-bd_sf"/>
</dbReference>
<protein>
    <submittedName>
        <fullName evidence="3">Helix-turn-helix domain-containing protein</fullName>
    </submittedName>
</protein>
<name>A0A9Q4GHC5_9EURY</name>
<accession>A0A9Q4GHC5</accession>
<keyword evidence="1" id="KW-1133">Transmembrane helix</keyword>
<dbReference type="Pfam" id="PF12840">
    <property type="entry name" value="HTH_20"/>
    <property type="match status" value="1"/>
</dbReference>
<dbReference type="SUPFAM" id="SSF46785">
    <property type="entry name" value="Winged helix' DNA-binding domain"/>
    <property type="match status" value="1"/>
</dbReference>
<dbReference type="Proteomes" id="UP001149411">
    <property type="component" value="Unassembled WGS sequence"/>
</dbReference>
<dbReference type="InterPro" id="IPR011991">
    <property type="entry name" value="ArsR-like_HTH"/>
</dbReference>
<organism evidence="3 4">
    <name type="scientific">Halorutilus salinus</name>
    <dbReference type="NCBI Taxonomy" id="2487751"/>
    <lineage>
        <taxon>Archaea</taxon>
        <taxon>Methanobacteriati</taxon>
        <taxon>Methanobacteriota</taxon>
        <taxon>Stenosarchaea group</taxon>
        <taxon>Halobacteria</taxon>
        <taxon>Halorutilales</taxon>
        <taxon>Halorutilaceae</taxon>
        <taxon>Halorutilus</taxon>
    </lineage>
</organism>
<keyword evidence="1" id="KW-0472">Membrane</keyword>
<feature type="domain" description="HVO-1552 C-terminal" evidence="2">
    <location>
        <begin position="99"/>
        <end position="216"/>
    </location>
</feature>